<protein>
    <submittedName>
        <fullName evidence="1">Uncharacterized protein</fullName>
    </submittedName>
</protein>
<dbReference type="OrthoDB" id="3539644at2759"/>
<dbReference type="EMBL" id="CAJPDR010000198">
    <property type="protein sequence ID" value="CAF9925069.1"/>
    <property type="molecule type" value="Genomic_DNA"/>
</dbReference>
<gene>
    <name evidence="1" type="ORF">ALECFALPRED_002895</name>
</gene>
<name>A0A8H3FI81_9LECA</name>
<keyword evidence="2" id="KW-1185">Reference proteome</keyword>
<proteinExistence type="predicted"/>
<evidence type="ECO:0000313" key="2">
    <source>
        <dbReference type="Proteomes" id="UP000664203"/>
    </source>
</evidence>
<sequence length="142" mass="15434">MSRFTVINEMSNGVTGTFVLHDLLSISTMSGSINITVVPQPASSSKAPAELVLNTASGSIKVTMAPFLHDPSTVTPERIFNSTLKSMSGSITAALVQWVVSILLSTDLKRKWNLQTLSRELSYSPHVSHNSGAEVDLKRERY</sequence>
<accession>A0A8H3FI81</accession>
<comment type="caution">
    <text evidence="1">The sequence shown here is derived from an EMBL/GenBank/DDBJ whole genome shotgun (WGS) entry which is preliminary data.</text>
</comment>
<dbReference type="Proteomes" id="UP000664203">
    <property type="component" value="Unassembled WGS sequence"/>
</dbReference>
<dbReference type="AlphaFoldDB" id="A0A8H3FI81"/>
<evidence type="ECO:0000313" key="1">
    <source>
        <dbReference type="EMBL" id="CAF9925069.1"/>
    </source>
</evidence>
<organism evidence="1 2">
    <name type="scientific">Alectoria fallacina</name>
    <dbReference type="NCBI Taxonomy" id="1903189"/>
    <lineage>
        <taxon>Eukaryota</taxon>
        <taxon>Fungi</taxon>
        <taxon>Dikarya</taxon>
        <taxon>Ascomycota</taxon>
        <taxon>Pezizomycotina</taxon>
        <taxon>Lecanoromycetes</taxon>
        <taxon>OSLEUM clade</taxon>
        <taxon>Lecanoromycetidae</taxon>
        <taxon>Lecanorales</taxon>
        <taxon>Lecanorineae</taxon>
        <taxon>Parmeliaceae</taxon>
        <taxon>Alectoria</taxon>
    </lineage>
</organism>
<reference evidence="1" key="1">
    <citation type="submission" date="2021-03" db="EMBL/GenBank/DDBJ databases">
        <authorList>
            <person name="Tagirdzhanova G."/>
        </authorList>
    </citation>
    <scope>NUCLEOTIDE SEQUENCE</scope>
</reference>